<keyword evidence="2" id="KW-1185">Reference proteome</keyword>
<evidence type="ECO:0000313" key="1">
    <source>
        <dbReference type="EMBL" id="ABA87659.1"/>
    </source>
</evidence>
<dbReference type="AlphaFoldDB" id="Q3A7I5"/>
<accession>Q3A7I5</accession>
<dbReference type="Proteomes" id="UP000002534">
    <property type="component" value="Chromosome"/>
</dbReference>
<reference evidence="2" key="1">
    <citation type="submission" date="2005-10" db="EMBL/GenBank/DDBJ databases">
        <title>Complete sequence of Pelobacter carbinolicus DSM 2380.</title>
        <authorList>
            <person name="Copeland A."/>
            <person name="Lucas S."/>
            <person name="Lapidus A."/>
            <person name="Barry K."/>
            <person name="Detter J.C."/>
            <person name="Glavina T."/>
            <person name="Hammon N."/>
            <person name="Israni S."/>
            <person name="Pitluck S."/>
            <person name="Chertkov O."/>
            <person name="Schmutz J."/>
            <person name="Larimer F."/>
            <person name="Land M."/>
            <person name="Kyrpides N."/>
            <person name="Ivanova N."/>
            <person name="Richardson P."/>
        </authorList>
    </citation>
    <scope>NUCLEOTIDE SEQUENCE [LARGE SCALE GENOMIC DNA]</scope>
    <source>
        <strain evidence="2">DSM 2380 / NBRC 103641 / GraBd1</strain>
    </source>
</reference>
<reference evidence="1 2" key="2">
    <citation type="journal article" date="2012" name="BMC Genomics">
        <title>The genome of Pelobacter carbinolicus reveals surprising metabolic capabilities and physiological features.</title>
        <authorList>
            <person name="Aklujkar M."/>
            <person name="Haveman S.A."/>
            <person name="Didonato R.Jr."/>
            <person name="Chertkov O."/>
            <person name="Han C.S."/>
            <person name="Land M.L."/>
            <person name="Brown P."/>
            <person name="Lovley D.R."/>
        </authorList>
    </citation>
    <scope>NUCLEOTIDE SEQUENCE [LARGE SCALE GENOMIC DNA]</scope>
    <source>
        <strain evidence="2">DSM 2380 / NBRC 103641 / GraBd1</strain>
    </source>
</reference>
<evidence type="ECO:0000313" key="2">
    <source>
        <dbReference type="Proteomes" id="UP000002534"/>
    </source>
</evidence>
<dbReference type="HOGENOM" id="CLU_200336_0_0_7"/>
<dbReference type="KEGG" id="pca:Pcar_0399"/>
<protein>
    <submittedName>
        <fullName evidence="1">Uncharacterized protein</fullName>
    </submittedName>
</protein>
<sequence length="70" mass="8126">MAEKKHPCPDCQFCQWCSDIRCSACLGRGRSCRKKLSMAEQIELYEKTNREFAEKKKQRATGQPSHCCKK</sequence>
<dbReference type="OrthoDB" id="5398658at2"/>
<dbReference type="EMBL" id="CP000142">
    <property type="protein sequence ID" value="ABA87659.1"/>
    <property type="molecule type" value="Genomic_DNA"/>
</dbReference>
<name>Q3A7I5_SYNC1</name>
<dbReference type="STRING" id="338963.Pcar_0399"/>
<gene>
    <name evidence="1" type="ordered locus">Pcar_0399</name>
</gene>
<proteinExistence type="predicted"/>
<organism evidence="1 2">
    <name type="scientific">Syntrophotalea carbinolica (strain DSM 2380 / NBRC 103641 / GraBd1)</name>
    <name type="common">Pelobacter carbinolicus</name>
    <dbReference type="NCBI Taxonomy" id="338963"/>
    <lineage>
        <taxon>Bacteria</taxon>
        <taxon>Pseudomonadati</taxon>
        <taxon>Thermodesulfobacteriota</taxon>
        <taxon>Desulfuromonadia</taxon>
        <taxon>Desulfuromonadales</taxon>
        <taxon>Syntrophotaleaceae</taxon>
        <taxon>Syntrophotalea</taxon>
    </lineage>
</organism>
<dbReference type="eggNOG" id="ENOG5033JKA">
    <property type="taxonomic scope" value="Bacteria"/>
</dbReference>